<keyword evidence="2" id="KW-1185">Reference proteome</keyword>
<sequence length="59" mass="6990">MRDYSDDGDSRSICNRWHRVFFLDNWDCNLQDGNLLGLGVFQIENGYQVVRMLLSMLYV</sequence>
<organism evidence="1 2">
    <name type="scientific">Dendrobium catenatum</name>
    <dbReference type="NCBI Taxonomy" id="906689"/>
    <lineage>
        <taxon>Eukaryota</taxon>
        <taxon>Viridiplantae</taxon>
        <taxon>Streptophyta</taxon>
        <taxon>Embryophyta</taxon>
        <taxon>Tracheophyta</taxon>
        <taxon>Spermatophyta</taxon>
        <taxon>Magnoliopsida</taxon>
        <taxon>Liliopsida</taxon>
        <taxon>Asparagales</taxon>
        <taxon>Orchidaceae</taxon>
        <taxon>Epidendroideae</taxon>
        <taxon>Malaxideae</taxon>
        <taxon>Dendrobiinae</taxon>
        <taxon>Dendrobium</taxon>
    </lineage>
</organism>
<name>A0A2I0VUG4_9ASPA</name>
<dbReference type="Proteomes" id="UP000233837">
    <property type="component" value="Unassembled WGS sequence"/>
</dbReference>
<evidence type="ECO:0000313" key="2">
    <source>
        <dbReference type="Proteomes" id="UP000233837"/>
    </source>
</evidence>
<dbReference type="AlphaFoldDB" id="A0A2I0VUG4"/>
<proteinExistence type="predicted"/>
<gene>
    <name evidence="1" type="ORF">MA16_Dca008851</name>
</gene>
<reference evidence="1 2" key="2">
    <citation type="journal article" date="2017" name="Nature">
        <title>The Apostasia genome and the evolution of orchids.</title>
        <authorList>
            <person name="Zhang G.Q."/>
            <person name="Liu K.W."/>
            <person name="Li Z."/>
            <person name="Lohaus R."/>
            <person name="Hsiao Y.Y."/>
            <person name="Niu S.C."/>
            <person name="Wang J.Y."/>
            <person name="Lin Y.C."/>
            <person name="Xu Q."/>
            <person name="Chen L.J."/>
            <person name="Yoshida K."/>
            <person name="Fujiwara S."/>
            <person name="Wang Z.W."/>
            <person name="Zhang Y.Q."/>
            <person name="Mitsuda N."/>
            <person name="Wang M."/>
            <person name="Liu G.H."/>
            <person name="Pecoraro L."/>
            <person name="Huang H.X."/>
            <person name="Xiao X.J."/>
            <person name="Lin M."/>
            <person name="Wu X.Y."/>
            <person name="Wu W.L."/>
            <person name="Chen Y.Y."/>
            <person name="Chang S.B."/>
            <person name="Sakamoto S."/>
            <person name="Ohme-Takagi M."/>
            <person name="Yagi M."/>
            <person name="Zeng S.J."/>
            <person name="Shen C.Y."/>
            <person name="Yeh C.M."/>
            <person name="Luo Y.B."/>
            <person name="Tsai W.C."/>
            <person name="Van de Peer Y."/>
            <person name="Liu Z.J."/>
        </authorList>
    </citation>
    <scope>NUCLEOTIDE SEQUENCE [LARGE SCALE GENOMIC DNA]</scope>
    <source>
        <tissue evidence="1">The whole plant</tissue>
    </source>
</reference>
<accession>A0A2I0VUG4</accession>
<evidence type="ECO:0000313" key="1">
    <source>
        <dbReference type="EMBL" id="PKU67062.1"/>
    </source>
</evidence>
<reference evidence="1 2" key="1">
    <citation type="journal article" date="2016" name="Sci. Rep.">
        <title>The Dendrobium catenatum Lindl. genome sequence provides insights into polysaccharide synthase, floral development and adaptive evolution.</title>
        <authorList>
            <person name="Zhang G.Q."/>
            <person name="Xu Q."/>
            <person name="Bian C."/>
            <person name="Tsai W.C."/>
            <person name="Yeh C.M."/>
            <person name="Liu K.W."/>
            <person name="Yoshida K."/>
            <person name="Zhang L.S."/>
            <person name="Chang S.B."/>
            <person name="Chen F."/>
            <person name="Shi Y."/>
            <person name="Su Y.Y."/>
            <person name="Zhang Y.Q."/>
            <person name="Chen L.J."/>
            <person name="Yin Y."/>
            <person name="Lin M."/>
            <person name="Huang H."/>
            <person name="Deng H."/>
            <person name="Wang Z.W."/>
            <person name="Zhu S.L."/>
            <person name="Zhao X."/>
            <person name="Deng C."/>
            <person name="Niu S.C."/>
            <person name="Huang J."/>
            <person name="Wang M."/>
            <person name="Liu G.H."/>
            <person name="Yang H.J."/>
            <person name="Xiao X.J."/>
            <person name="Hsiao Y.Y."/>
            <person name="Wu W.L."/>
            <person name="Chen Y.Y."/>
            <person name="Mitsuda N."/>
            <person name="Ohme-Takagi M."/>
            <person name="Luo Y.B."/>
            <person name="Van de Peer Y."/>
            <person name="Liu Z.J."/>
        </authorList>
    </citation>
    <scope>NUCLEOTIDE SEQUENCE [LARGE SCALE GENOMIC DNA]</scope>
    <source>
        <tissue evidence="1">The whole plant</tissue>
    </source>
</reference>
<protein>
    <submittedName>
        <fullName evidence="1">Uncharacterized protein</fullName>
    </submittedName>
</protein>
<dbReference type="EMBL" id="KZ503221">
    <property type="protein sequence ID" value="PKU67062.1"/>
    <property type="molecule type" value="Genomic_DNA"/>
</dbReference>